<protein>
    <submittedName>
        <fullName evidence="1">L-tyrosine decarboxylase</fullName>
    </submittedName>
</protein>
<comment type="caution">
    <text evidence="1">The sequence shown here is derived from an EMBL/GenBank/DDBJ whole genome shotgun (WGS) entry which is preliminary data.</text>
</comment>
<dbReference type="EMBL" id="BKCP01005516">
    <property type="protein sequence ID" value="GER38611.1"/>
    <property type="molecule type" value="Genomic_DNA"/>
</dbReference>
<organism evidence="1 2">
    <name type="scientific">Striga asiatica</name>
    <name type="common">Asiatic witchweed</name>
    <name type="synonym">Buchnera asiatica</name>
    <dbReference type="NCBI Taxonomy" id="4170"/>
    <lineage>
        <taxon>Eukaryota</taxon>
        <taxon>Viridiplantae</taxon>
        <taxon>Streptophyta</taxon>
        <taxon>Embryophyta</taxon>
        <taxon>Tracheophyta</taxon>
        <taxon>Spermatophyta</taxon>
        <taxon>Magnoliopsida</taxon>
        <taxon>eudicotyledons</taxon>
        <taxon>Gunneridae</taxon>
        <taxon>Pentapetalae</taxon>
        <taxon>asterids</taxon>
        <taxon>lamiids</taxon>
        <taxon>Lamiales</taxon>
        <taxon>Orobanchaceae</taxon>
        <taxon>Buchnereae</taxon>
        <taxon>Striga</taxon>
    </lineage>
</organism>
<sequence>MLHSVIKGHMLVKRLYKDDIERDSSKDHIHMVSMFVDHIAKRPTLWLIVEGWCDRWRTIQELLLLHKIPLSIANSRALGARDELKVGNSVSADINGGSTLGSKVAVTVGVVVIK</sequence>
<feature type="non-terminal residue" evidence="1">
    <location>
        <position position="114"/>
    </location>
</feature>
<accession>A0A5A7Q153</accession>
<name>A0A5A7Q153_STRAF</name>
<evidence type="ECO:0000313" key="1">
    <source>
        <dbReference type="EMBL" id="GER38611.1"/>
    </source>
</evidence>
<reference evidence="2" key="1">
    <citation type="journal article" date="2019" name="Curr. Biol.">
        <title>Genome Sequence of Striga asiatica Provides Insight into the Evolution of Plant Parasitism.</title>
        <authorList>
            <person name="Yoshida S."/>
            <person name="Kim S."/>
            <person name="Wafula E.K."/>
            <person name="Tanskanen J."/>
            <person name="Kim Y.M."/>
            <person name="Honaas L."/>
            <person name="Yang Z."/>
            <person name="Spallek T."/>
            <person name="Conn C.E."/>
            <person name="Ichihashi Y."/>
            <person name="Cheong K."/>
            <person name="Cui S."/>
            <person name="Der J.P."/>
            <person name="Gundlach H."/>
            <person name="Jiao Y."/>
            <person name="Hori C."/>
            <person name="Ishida J.K."/>
            <person name="Kasahara H."/>
            <person name="Kiba T."/>
            <person name="Kim M.S."/>
            <person name="Koo N."/>
            <person name="Laohavisit A."/>
            <person name="Lee Y.H."/>
            <person name="Lumba S."/>
            <person name="McCourt P."/>
            <person name="Mortimer J.C."/>
            <person name="Mutuku J.M."/>
            <person name="Nomura T."/>
            <person name="Sasaki-Sekimoto Y."/>
            <person name="Seto Y."/>
            <person name="Wang Y."/>
            <person name="Wakatake T."/>
            <person name="Sakakibara H."/>
            <person name="Demura T."/>
            <person name="Yamaguchi S."/>
            <person name="Yoneyama K."/>
            <person name="Manabe R.I."/>
            <person name="Nelson D.C."/>
            <person name="Schulman A.H."/>
            <person name="Timko M.P."/>
            <person name="dePamphilis C.W."/>
            <person name="Choi D."/>
            <person name="Shirasu K."/>
        </authorList>
    </citation>
    <scope>NUCLEOTIDE SEQUENCE [LARGE SCALE GENOMIC DNA]</scope>
    <source>
        <strain evidence="2">cv. UVA1</strain>
    </source>
</reference>
<dbReference type="Proteomes" id="UP000325081">
    <property type="component" value="Unassembled WGS sequence"/>
</dbReference>
<evidence type="ECO:0000313" key="2">
    <source>
        <dbReference type="Proteomes" id="UP000325081"/>
    </source>
</evidence>
<dbReference type="AlphaFoldDB" id="A0A5A7Q153"/>
<gene>
    <name evidence="1" type="ORF">STAS_15139</name>
</gene>
<proteinExistence type="predicted"/>
<keyword evidence="2" id="KW-1185">Reference proteome</keyword>